<dbReference type="OrthoDB" id="9759709at2"/>
<evidence type="ECO:0000256" key="4">
    <source>
        <dbReference type="RuleBase" id="RU362110"/>
    </source>
</evidence>
<dbReference type="RefSeq" id="WP_136151296.1">
    <property type="nucleotide sequence ID" value="NZ_CP038810.1"/>
</dbReference>
<dbReference type="Pfam" id="PF08244">
    <property type="entry name" value="Glyco_hydro_32C"/>
    <property type="match status" value="1"/>
</dbReference>
<evidence type="ECO:0000313" key="9">
    <source>
        <dbReference type="Proteomes" id="UP000296862"/>
    </source>
</evidence>
<dbReference type="EC" id="3.2.1.80" evidence="8"/>
<dbReference type="EMBL" id="CP038810">
    <property type="protein sequence ID" value="QBZ97329.1"/>
    <property type="molecule type" value="Genomic_DNA"/>
</dbReference>
<feature type="signal peptide" evidence="5">
    <location>
        <begin position="1"/>
        <end position="22"/>
    </location>
</feature>
<organism evidence="8 9">
    <name type="scientific">Flavobacterium sangjuense</name>
    <dbReference type="NCBI Taxonomy" id="2518177"/>
    <lineage>
        <taxon>Bacteria</taxon>
        <taxon>Pseudomonadati</taxon>
        <taxon>Bacteroidota</taxon>
        <taxon>Flavobacteriia</taxon>
        <taxon>Flavobacteriales</taxon>
        <taxon>Flavobacteriaceae</taxon>
        <taxon>Flavobacterium</taxon>
    </lineage>
</organism>
<evidence type="ECO:0000259" key="7">
    <source>
        <dbReference type="Pfam" id="PF08244"/>
    </source>
</evidence>
<dbReference type="InterPro" id="IPR013320">
    <property type="entry name" value="ConA-like_dom_sf"/>
</dbReference>
<dbReference type="PANTHER" id="PTHR42800">
    <property type="entry name" value="EXOINULINASE INUD (AFU_ORTHOLOGUE AFUA_5G00480)"/>
    <property type="match status" value="1"/>
</dbReference>
<dbReference type="InterPro" id="IPR013148">
    <property type="entry name" value="Glyco_hydro_32_N"/>
</dbReference>
<protein>
    <submittedName>
        <fullName evidence="8">Levanase</fullName>
        <ecNumber evidence="8">3.2.1.80</ecNumber>
    </submittedName>
</protein>
<dbReference type="Gene3D" id="2.60.120.560">
    <property type="entry name" value="Exo-inulinase, domain 1"/>
    <property type="match status" value="1"/>
</dbReference>
<dbReference type="AlphaFoldDB" id="A0A4P7PR76"/>
<keyword evidence="5" id="KW-0732">Signal</keyword>
<dbReference type="GO" id="GO:0005737">
    <property type="term" value="C:cytoplasm"/>
    <property type="evidence" value="ECO:0007669"/>
    <property type="project" value="TreeGrafter"/>
</dbReference>
<dbReference type="InterPro" id="IPR013189">
    <property type="entry name" value="Glyco_hydro_32_C"/>
</dbReference>
<name>A0A4P7PR76_9FLAO</name>
<evidence type="ECO:0000256" key="3">
    <source>
        <dbReference type="ARBA" id="ARBA00023295"/>
    </source>
</evidence>
<proteinExistence type="inferred from homology"/>
<dbReference type="SMART" id="SM00640">
    <property type="entry name" value="Glyco_32"/>
    <property type="match status" value="1"/>
</dbReference>
<comment type="similarity">
    <text evidence="1 4">Belongs to the glycosyl hydrolase 32 family.</text>
</comment>
<dbReference type="SUPFAM" id="SSF49899">
    <property type="entry name" value="Concanavalin A-like lectins/glucanases"/>
    <property type="match status" value="1"/>
</dbReference>
<gene>
    <name evidence="8" type="primary">sacC</name>
    <name evidence="8" type="ORF">GS03_00816</name>
</gene>
<dbReference type="InterPro" id="IPR023296">
    <property type="entry name" value="Glyco_hydro_beta-prop_sf"/>
</dbReference>
<evidence type="ECO:0000256" key="5">
    <source>
        <dbReference type="SAM" id="SignalP"/>
    </source>
</evidence>
<evidence type="ECO:0000256" key="2">
    <source>
        <dbReference type="ARBA" id="ARBA00022801"/>
    </source>
</evidence>
<dbReference type="PROSITE" id="PS00609">
    <property type="entry name" value="GLYCOSYL_HYDROL_F32"/>
    <property type="match status" value="1"/>
</dbReference>
<dbReference type="InterPro" id="IPR018053">
    <property type="entry name" value="Glyco_hydro_32_AS"/>
</dbReference>
<dbReference type="SUPFAM" id="SSF75005">
    <property type="entry name" value="Arabinanase/levansucrase/invertase"/>
    <property type="match status" value="1"/>
</dbReference>
<dbReference type="GO" id="GO:0004575">
    <property type="term" value="F:sucrose alpha-glucosidase activity"/>
    <property type="evidence" value="ECO:0007669"/>
    <property type="project" value="TreeGrafter"/>
</dbReference>
<evidence type="ECO:0000259" key="6">
    <source>
        <dbReference type="Pfam" id="PF00251"/>
    </source>
</evidence>
<feature type="domain" description="Glycosyl hydrolase family 32 C-terminal" evidence="7">
    <location>
        <begin position="370"/>
        <end position="490"/>
    </location>
</feature>
<accession>A0A4P7PR76</accession>
<dbReference type="Gene3D" id="2.115.10.20">
    <property type="entry name" value="Glycosyl hydrolase domain, family 43"/>
    <property type="match status" value="1"/>
</dbReference>
<keyword evidence="3 4" id="KW-0326">Glycosidase</keyword>
<dbReference type="Pfam" id="PF00251">
    <property type="entry name" value="Glyco_hydro_32N"/>
    <property type="match status" value="1"/>
</dbReference>
<evidence type="ECO:0000256" key="1">
    <source>
        <dbReference type="ARBA" id="ARBA00009902"/>
    </source>
</evidence>
<reference evidence="8 9" key="1">
    <citation type="submission" date="2019-04" db="EMBL/GenBank/DDBJ databases">
        <title>Flavobacterium sp. GS03.</title>
        <authorList>
            <person name="Kim H."/>
        </authorList>
    </citation>
    <scope>NUCLEOTIDE SEQUENCE [LARGE SCALE GENOMIC DNA]</scope>
    <source>
        <strain evidence="8 9">GS03</strain>
    </source>
</reference>
<dbReference type="Proteomes" id="UP000296862">
    <property type="component" value="Chromosome"/>
</dbReference>
<dbReference type="InterPro" id="IPR001362">
    <property type="entry name" value="Glyco_hydro_32"/>
</dbReference>
<sequence length="496" mass="56452">MKSKLLFLFCCFFYLGQAQKSAAYYNEPYRPQFHFTPEAHWMNDPNGLVYLNGKYHLFYQYYPEGTVWGPMHWGHAESTDLLHWKHLPIALYPDKLGMIFSGSAVIDKENTAGFGKNAMVAIFTYHDDEIWKAGKKNTESQGLAYSVDEGKTWTKHNGNPVLNNSGEQDFRDPKVFWNETISKWNMVLAVGDKIKIFSSANLKEWQFESDFKPDDDVQNLGVWECPDLFPMKVKGSAETKWVMIVNHGDKAPNGGSGTRYFIGNFDGKKFINSQKSLWMDSGTDFYAAVTFSNVPNDKKILLGWMSNWLYATKVPTEVWRSAMTLPRELELTTNGYFYFLNQKMIPQFSSLLSPVFESKEVKTPFEKEALNLSQAQITFETNGVSDAIISLSNNNGEVFTITLSGGNLVTDRSNSGKIDFNENFANKPQVMPLAGDKITNVQLILDKSSIEILLNNGKYSMTNLFFPNEDYSVLSIITNENKPIQNLKISSVKRIW</sequence>
<evidence type="ECO:0000313" key="8">
    <source>
        <dbReference type="EMBL" id="QBZ97329.1"/>
    </source>
</evidence>
<dbReference type="CDD" id="cd18622">
    <property type="entry name" value="GH32_Inu-like"/>
    <property type="match status" value="1"/>
</dbReference>
<dbReference type="GO" id="GO:0005987">
    <property type="term" value="P:sucrose catabolic process"/>
    <property type="evidence" value="ECO:0007669"/>
    <property type="project" value="TreeGrafter"/>
</dbReference>
<dbReference type="PANTHER" id="PTHR42800:SF1">
    <property type="entry name" value="EXOINULINASE INUD (AFU_ORTHOLOGUE AFUA_5G00480)"/>
    <property type="match status" value="1"/>
</dbReference>
<keyword evidence="9" id="KW-1185">Reference proteome</keyword>
<feature type="chain" id="PRO_5021008234" evidence="5">
    <location>
        <begin position="23"/>
        <end position="496"/>
    </location>
</feature>
<dbReference type="GO" id="GO:0051669">
    <property type="term" value="F:fructan beta-fructosidase activity"/>
    <property type="evidence" value="ECO:0007669"/>
    <property type="project" value="UniProtKB-EC"/>
</dbReference>
<keyword evidence="2 4" id="KW-0378">Hydrolase</keyword>
<dbReference type="KEGG" id="fsn:GS03_00816"/>
<feature type="domain" description="Glycosyl hydrolase family 32 N-terminal" evidence="6">
    <location>
        <begin position="34"/>
        <end position="334"/>
    </location>
</feature>